<reference evidence="1 2" key="1">
    <citation type="submission" date="2017-12" db="EMBL/GenBank/DDBJ databases">
        <title>Sequencing, de novo assembly and annotation of complete genome of a new Thraustochytrid species, strain FCC1311.</title>
        <authorList>
            <person name="Sedici K."/>
            <person name="Godart F."/>
            <person name="Aiese Cigliano R."/>
            <person name="Sanseverino W."/>
            <person name="Barakat M."/>
            <person name="Ortet P."/>
            <person name="Marechal E."/>
            <person name="Cagnac O."/>
            <person name="Amato A."/>
        </authorList>
    </citation>
    <scope>NUCLEOTIDE SEQUENCE [LARGE SCALE GENOMIC DNA]</scope>
</reference>
<dbReference type="AlphaFoldDB" id="A0A2R5GRB3"/>
<dbReference type="Proteomes" id="UP000241890">
    <property type="component" value="Unassembled WGS sequence"/>
</dbReference>
<keyword evidence="2" id="KW-1185">Reference proteome</keyword>
<dbReference type="InParanoid" id="A0A2R5GRB3"/>
<comment type="caution">
    <text evidence="1">The sequence shown here is derived from an EMBL/GenBank/DDBJ whole genome shotgun (WGS) entry which is preliminary data.</text>
</comment>
<protein>
    <submittedName>
        <fullName evidence="1">Uncharacterized protein</fullName>
    </submittedName>
</protein>
<dbReference type="EMBL" id="BEYU01000154">
    <property type="protein sequence ID" value="GBG33426.1"/>
    <property type="molecule type" value="Genomic_DNA"/>
</dbReference>
<gene>
    <name evidence="1" type="ORF">FCC1311_096492</name>
</gene>
<sequence>MSKAQCDSWIGDEETTIVFFYDQWNQHGSNRLVIHTRCTRVECVLSVDGNVMAFTARHGSVIPLRNAVFLNWAFAVAALDSSVRYGTALMRSARDRLSQRLSLRTSTMTATQGAAHREALRNAAYIYYGNEKSLVGVVAPGVSFNGSTSNSLRLCAVSHCTRMLVVVRLDGNITGMHSGNSAVATSELTGWSFWPTSIDFAASAYTRFSKRIFGDEPLPAIVYD</sequence>
<proteinExistence type="predicted"/>
<name>A0A2R5GRB3_9STRA</name>
<evidence type="ECO:0000313" key="2">
    <source>
        <dbReference type="Proteomes" id="UP000241890"/>
    </source>
</evidence>
<accession>A0A2R5GRB3</accession>
<organism evidence="1 2">
    <name type="scientific">Hondaea fermentalgiana</name>
    <dbReference type="NCBI Taxonomy" id="2315210"/>
    <lineage>
        <taxon>Eukaryota</taxon>
        <taxon>Sar</taxon>
        <taxon>Stramenopiles</taxon>
        <taxon>Bigyra</taxon>
        <taxon>Labyrinthulomycetes</taxon>
        <taxon>Thraustochytrida</taxon>
        <taxon>Thraustochytriidae</taxon>
        <taxon>Hondaea</taxon>
    </lineage>
</organism>
<evidence type="ECO:0000313" key="1">
    <source>
        <dbReference type="EMBL" id="GBG33426.1"/>
    </source>
</evidence>